<gene>
    <name evidence="5" type="ORF">RMCT_2326</name>
</gene>
<sequence>MTTNWAAGRYEAVGERIAPIADEVLDAAARRTPLRGATLVDLACGTGSAALSATARGAAVTGVDITSELIALAAGKPGGSTVTWVTADAADTGLKTASFDVAVSNMGIIFVPPDRQVAELARLLKPGGVLSFSAWIRTDENPFSDPVAEVLGPPPAGFSPDQWGDAETLTERLTPHFDAIDLIRGLHPWEFDSPATALHFLRTESPVHVEIFRRAGPARRERLAAAFRSALRPHAGPAGTVGFTAPYVIVTARRRG</sequence>
<dbReference type="Pfam" id="PF08241">
    <property type="entry name" value="Methyltransf_11"/>
    <property type="match status" value="1"/>
</dbReference>
<feature type="domain" description="Methyltransferase type 11" evidence="4">
    <location>
        <begin position="40"/>
        <end position="131"/>
    </location>
</feature>
<organism evidence="5 6">
    <name type="scientific">Mycolicibacterium thermoresistibile</name>
    <name type="common">Mycobacterium thermoresistibile</name>
    <dbReference type="NCBI Taxonomy" id="1797"/>
    <lineage>
        <taxon>Bacteria</taxon>
        <taxon>Bacillati</taxon>
        <taxon>Actinomycetota</taxon>
        <taxon>Actinomycetes</taxon>
        <taxon>Mycobacteriales</taxon>
        <taxon>Mycobacteriaceae</taxon>
        <taxon>Mycolicibacterium</taxon>
    </lineage>
</organism>
<reference evidence="5 6" key="1">
    <citation type="journal article" date="2016" name="Genome Announc.">
        <title>Draft Genome Sequences of Five Rapidly Growing Mycobacterium Species, M. thermoresistibile, M. fortuitum subsp. acetamidolyticum, M. canariasense, M. brisbanense, and M. novocastrense.</title>
        <authorList>
            <person name="Katahira K."/>
            <person name="Ogura Y."/>
            <person name="Gotoh Y."/>
            <person name="Hayashi T."/>
        </authorList>
    </citation>
    <scope>NUCLEOTIDE SEQUENCE [LARGE SCALE GENOMIC DNA]</scope>
    <source>
        <strain evidence="5 6">JCM6362</strain>
    </source>
</reference>
<dbReference type="PANTHER" id="PTHR44942">
    <property type="entry name" value="METHYLTRANSF_11 DOMAIN-CONTAINING PROTEIN"/>
    <property type="match status" value="1"/>
</dbReference>
<evidence type="ECO:0000256" key="1">
    <source>
        <dbReference type="ARBA" id="ARBA00008361"/>
    </source>
</evidence>
<comment type="caution">
    <text evidence="5">The sequence shown here is derived from an EMBL/GenBank/DDBJ whole genome shotgun (WGS) entry which is preliminary data.</text>
</comment>
<evidence type="ECO:0000313" key="5">
    <source>
        <dbReference type="EMBL" id="GAT15356.1"/>
    </source>
</evidence>
<keyword evidence="2 5" id="KW-0489">Methyltransferase</keyword>
<dbReference type="SUPFAM" id="SSF53335">
    <property type="entry name" value="S-adenosyl-L-methionine-dependent methyltransferases"/>
    <property type="match status" value="1"/>
</dbReference>
<evidence type="ECO:0000259" key="4">
    <source>
        <dbReference type="Pfam" id="PF08241"/>
    </source>
</evidence>
<dbReference type="Gene3D" id="3.40.50.150">
    <property type="entry name" value="Vaccinia Virus protein VP39"/>
    <property type="match status" value="1"/>
</dbReference>
<evidence type="ECO:0000256" key="3">
    <source>
        <dbReference type="ARBA" id="ARBA00022679"/>
    </source>
</evidence>
<dbReference type="CDD" id="cd02440">
    <property type="entry name" value="AdoMet_MTases"/>
    <property type="match status" value="1"/>
</dbReference>
<dbReference type="AlphaFoldDB" id="A0A117IMJ2"/>
<dbReference type="RefSeq" id="WP_003927958.1">
    <property type="nucleotide sequence ID" value="NZ_BCTB01000017.1"/>
</dbReference>
<accession>A0A117IMJ2</accession>
<dbReference type="InterPro" id="IPR029063">
    <property type="entry name" value="SAM-dependent_MTases_sf"/>
</dbReference>
<dbReference type="Proteomes" id="UP000069654">
    <property type="component" value="Unassembled WGS sequence"/>
</dbReference>
<dbReference type="OMA" id="VSNMGII"/>
<name>A0A117IMJ2_MYCTH</name>
<dbReference type="InterPro" id="IPR013216">
    <property type="entry name" value="Methyltransf_11"/>
</dbReference>
<dbReference type="GO" id="GO:0008757">
    <property type="term" value="F:S-adenosylmethionine-dependent methyltransferase activity"/>
    <property type="evidence" value="ECO:0007669"/>
    <property type="project" value="InterPro"/>
</dbReference>
<dbReference type="STRING" id="1797.RMCT_2326"/>
<comment type="similarity">
    <text evidence="1">Belongs to the methyltransferase superfamily.</text>
</comment>
<reference evidence="6" key="2">
    <citation type="submission" date="2016-02" db="EMBL/GenBank/DDBJ databases">
        <title>Draft genome sequence of five rapidly growing Mycobacterium species.</title>
        <authorList>
            <person name="Katahira K."/>
            <person name="Gotou Y."/>
            <person name="Iida K."/>
            <person name="Ogura Y."/>
            <person name="Hayashi T."/>
        </authorList>
    </citation>
    <scope>NUCLEOTIDE SEQUENCE [LARGE SCALE GENOMIC DNA]</scope>
    <source>
        <strain evidence="6">JCM6362</strain>
    </source>
</reference>
<dbReference type="GO" id="GO:0032259">
    <property type="term" value="P:methylation"/>
    <property type="evidence" value="ECO:0007669"/>
    <property type="project" value="UniProtKB-KW"/>
</dbReference>
<evidence type="ECO:0000313" key="6">
    <source>
        <dbReference type="Proteomes" id="UP000069654"/>
    </source>
</evidence>
<dbReference type="PANTHER" id="PTHR44942:SF4">
    <property type="entry name" value="METHYLTRANSFERASE TYPE 11 DOMAIN-CONTAINING PROTEIN"/>
    <property type="match status" value="1"/>
</dbReference>
<proteinExistence type="inferred from homology"/>
<evidence type="ECO:0000256" key="2">
    <source>
        <dbReference type="ARBA" id="ARBA00022603"/>
    </source>
</evidence>
<dbReference type="EMBL" id="BCTB01000017">
    <property type="protein sequence ID" value="GAT15356.1"/>
    <property type="molecule type" value="Genomic_DNA"/>
</dbReference>
<dbReference type="InterPro" id="IPR051052">
    <property type="entry name" value="Diverse_substrate_MTase"/>
</dbReference>
<protein>
    <submittedName>
        <fullName evidence="5">Type 11 methyltransferase</fullName>
    </submittedName>
</protein>
<keyword evidence="3 5" id="KW-0808">Transferase</keyword>